<dbReference type="GO" id="GO:0005576">
    <property type="term" value="C:extracellular region"/>
    <property type="evidence" value="ECO:0007669"/>
    <property type="project" value="InterPro"/>
</dbReference>
<name>A0A482KGN7_AMPAM</name>
<protein>
    <submittedName>
        <fullName evidence="4">Crustacean hyperglycemic hormone form D</fullName>
    </submittedName>
</protein>
<feature type="signal peptide" evidence="3">
    <location>
        <begin position="1"/>
        <end position="32"/>
    </location>
</feature>
<sequence length="123" mass="13435">MSSGRAGAPLLVMSALCVALWALLVCPPGAEALPPLGRQVGRPYTALEFQDLECGGRFDRSLVAQLTMVCRDCEKLYQHPEVFGLCRHKCFSSKYFGGCLESLQITEPEVVADMDEAVRILKG</sequence>
<keyword evidence="2" id="KW-1015">Disulfide bond</keyword>
<dbReference type="PANTHER" id="PTHR35981:SF2">
    <property type="entry name" value="ION TRANSPORT PEPTIDE, ISOFORM C"/>
    <property type="match status" value="1"/>
</dbReference>
<feature type="disulfide bond" evidence="2">
    <location>
        <begin position="70"/>
        <end position="86"/>
    </location>
</feature>
<dbReference type="InterPro" id="IPR001166">
    <property type="entry name" value="Hyperglycemic"/>
</dbReference>
<dbReference type="SUPFAM" id="SSF81778">
    <property type="entry name" value="Crustacean CHH/MIH/GIH neurohormone"/>
    <property type="match status" value="1"/>
</dbReference>
<dbReference type="InterPro" id="IPR035957">
    <property type="entry name" value="Crust_neurohorm_sf"/>
</dbReference>
<feature type="chain" id="PRO_5019838589" evidence="3">
    <location>
        <begin position="33"/>
        <end position="123"/>
    </location>
</feature>
<evidence type="ECO:0000256" key="3">
    <source>
        <dbReference type="SAM" id="SignalP"/>
    </source>
</evidence>
<dbReference type="PANTHER" id="PTHR35981">
    <property type="entry name" value="ION TRANSPORT PEPTIDE, ISOFORM C"/>
    <property type="match status" value="1"/>
</dbReference>
<feature type="disulfide bond" evidence="2">
    <location>
        <begin position="73"/>
        <end position="99"/>
    </location>
</feature>
<reference evidence="4" key="1">
    <citation type="submission" date="2018-07" db="EMBL/GenBank/DDBJ databases">
        <title>Structural and molecular specialization of the internal root-like structure, interna, in the parasitic barnacle (Rhizocephala), Sacculina yatsui.</title>
        <authorList>
            <person name="Wong Y.H."/>
            <person name="Oguro-Okano M."/>
            <person name="Okano K."/>
        </authorList>
    </citation>
    <scope>NUCLEOTIDE SEQUENCE</scope>
</reference>
<dbReference type="OrthoDB" id="6330469at2759"/>
<dbReference type="EMBL" id="MH580776">
    <property type="protein sequence ID" value="QBQ04011.1"/>
    <property type="molecule type" value="mRNA"/>
</dbReference>
<dbReference type="PRINTS" id="PR00550">
    <property type="entry name" value="HYPRGLYCEMIC"/>
</dbReference>
<evidence type="ECO:0000313" key="4">
    <source>
        <dbReference type="EMBL" id="QBQ04011.1"/>
    </source>
</evidence>
<accession>A0A482KGN7</accession>
<organism evidence="4">
    <name type="scientific">Amphibalanus amphitrite</name>
    <name type="common">Striped barnacle</name>
    <name type="synonym">Balanus amphitrite</name>
    <dbReference type="NCBI Taxonomy" id="1232801"/>
    <lineage>
        <taxon>Eukaryota</taxon>
        <taxon>Metazoa</taxon>
        <taxon>Ecdysozoa</taxon>
        <taxon>Arthropoda</taxon>
        <taxon>Crustacea</taxon>
        <taxon>Multicrustacea</taxon>
        <taxon>Cirripedia</taxon>
        <taxon>Thoracica</taxon>
        <taxon>Thoracicalcarea</taxon>
        <taxon>Balanomorpha</taxon>
        <taxon>Balanoidea</taxon>
        <taxon>Balanidae</taxon>
        <taxon>Amphibalaninae</taxon>
        <taxon>Amphibalanus</taxon>
    </lineage>
</organism>
<dbReference type="Gene3D" id="1.10.2010.10">
    <property type="entry name" value="Crustacean CHH/MIH/GIH neurohormone"/>
    <property type="match status" value="1"/>
</dbReference>
<keyword evidence="3" id="KW-0732">Signal</keyword>
<dbReference type="GO" id="GO:0005184">
    <property type="term" value="F:neuropeptide hormone activity"/>
    <property type="evidence" value="ECO:0007669"/>
    <property type="project" value="InterPro"/>
</dbReference>
<dbReference type="InterPro" id="IPR031098">
    <property type="entry name" value="Crust_neurohorm"/>
</dbReference>
<dbReference type="Pfam" id="PF01147">
    <property type="entry name" value="Crust_neurohorm"/>
    <property type="match status" value="1"/>
</dbReference>
<evidence type="ECO:0000256" key="2">
    <source>
        <dbReference type="PIRSR" id="PIRSR631098-51"/>
    </source>
</evidence>
<comment type="similarity">
    <text evidence="1">Belongs to the arthropod CHH/MIH/GIH/VIH hormone family.</text>
</comment>
<feature type="disulfide bond" evidence="2">
    <location>
        <begin position="54"/>
        <end position="90"/>
    </location>
</feature>
<proteinExistence type="evidence at transcript level"/>
<dbReference type="AlphaFoldDB" id="A0A482KGN7"/>
<evidence type="ECO:0000256" key="1">
    <source>
        <dbReference type="ARBA" id="ARBA00005447"/>
    </source>
</evidence>
<dbReference type="GO" id="GO:0007623">
    <property type="term" value="P:circadian rhythm"/>
    <property type="evidence" value="ECO:0007669"/>
    <property type="project" value="TreeGrafter"/>
</dbReference>